<dbReference type="AlphaFoldDB" id="A0ABD3N984"/>
<comment type="caution">
    <text evidence="3">The sequence shown here is derived from an EMBL/GenBank/DDBJ whole genome shotgun (WGS) entry which is preliminary data.</text>
</comment>
<protein>
    <recommendedName>
        <fullName evidence="2">Peroxisomal membrane protein PEX16</fullName>
    </recommendedName>
</protein>
<dbReference type="Proteomes" id="UP001530293">
    <property type="component" value="Unassembled WGS sequence"/>
</dbReference>
<keyword evidence="4" id="KW-1185">Reference proteome</keyword>
<gene>
    <name evidence="3" type="ORF">ACHAWU_003741</name>
</gene>
<reference evidence="3 4" key="1">
    <citation type="submission" date="2024-10" db="EMBL/GenBank/DDBJ databases">
        <title>Updated reference genomes for cyclostephanoid diatoms.</title>
        <authorList>
            <person name="Roberts W.R."/>
            <person name="Alverson A.J."/>
        </authorList>
    </citation>
    <scope>NUCLEOTIDE SEQUENCE [LARGE SCALE GENOMIC DNA]</scope>
    <source>
        <strain evidence="3 4">AJA232-27</strain>
    </source>
</reference>
<name>A0ABD3N984_9STRA</name>
<proteinExistence type="inferred from homology"/>
<organism evidence="3 4">
    <name type="scientific">Discostella pseudostelligera</name>
    <dbReference type="NCBI Taxonomy" id="259834"/>
    <lineage>
        <taxon>Eukaryota</taxon>
        <taxon>Sar</taxon>
        <taxon>Stramenopiles</taxon>
        <taxon>Ochrophyta</taxon>
        <taxon>Bacillariophyta</taxon>
        <taxon>Coscinodiscophyceae</taxon>
        <taxon>Thalassiosirophycidae</taxon>
        <taxon>Stephanodiscales</taxon>
        <taxon>Stephanodiscaceae</taxon>
        <taxon>Discostella</taxon>
    </lineage>
</organism>
<keyword evidence="2" id="KW-0962">Peroxisome biogenesis</keyword>
<dbReference type="GO" id="GO:0005778">
    <property type="term" value="C:peroxisomal membrane"/>
    <property type="evidence" value="ECO:0007669"/>
    <property type="project" value="UniProtKB-SubCell"/>
</dbReference>
<dbReference type="EMBL" id="JALLBG020000023">
    <property type="protein sequence ID" value="KAL3771566.1"/>
    <property type="molecule type" value="Genomic_DNA"/>
</dbReference>
<evidence type="ECO:0000313" key="3">
    <source>
        <dbReference type="EMBL" id="KAL3771566.1"/>
    </source>
</evidence>
<evidence type="ECO:0000256" key="1">
    <source>
        <dbReference type="ARBA" id="ARBA00009505"/>
    </source>
</evidence>
<keyword evidence="2" id="KW-0576">Peroxisome</keyword>
<comment type="similarity">
    <text evidence="1 2">Belongs to the peroxin-16 family.</text>
</comment>
<evidence type="ECO:0000313" key="4">
    <source>
        <dbReference type="Proteomes" id="UP001530293"/>
    </source>
</evidence>
<accession>A0ABD3N984</accession>
<dbReference type="Pfam" id="PF08610">
    <property type="entry name" value="Pex16"/>
    <property type="match status" value="1"/>
</dbReference>
<comment type="subcellular location">
    <subcellularLocation>
        <location evidence="2">Peroxisome membrane</location>
    </subcellularLocation>
</comment>
<dbReference type="PANTHER" id="PTHR13299:SF0">
    <property type="entry name" value="PEROXISOMAL MEMBRANE PROTEIN PEX16"/>
    <property type="match status" value="1"/>
</dbReference>
<sequence>MQRGGRPTTTTTITIAGAGTDDADVRLDAAWADAEREFESSRISPPKSPLYDDEKYLGDVSVGRMNGHGDDWRGGELLSSDSDVTLHVSNRTTTLPLPTHTTVCQKTESLTTNKQTLIQKYRVFLQKNQTSLDLIEHVMERFVFYGHLFKHDHTGIGTEMYYAAWNIMRWMNDVVLEGWGEGIGMTFGTREDWFSSSTSCNNLGMGKESISDTIFLRLNSAVPLIRTILTATTCIYPALEAWSRRSLHYRPSYGMSRMLHHDATDQQGRQRDWEISQCRAARVSYRLERVRFEARLALLSISLWAQYRRRCSTETNGNERRRMLLLPPPLLKRGGELDPYEKLVPLRDAEEEAKVVQYVGRRTGRRSIPSSPSRSCASPHGLTSSAILTWLSGLATSKNKILYFYAVGELLHILRPLYWSHAENKQWQRRLSSGNGLHMQQAISGISTYSSWKAWCMSMLIDVISDKLYQINVDGDSTSQRRLLAKSGVGRHLHQRPPSVELAQLEELDRRRSRHMLYLLRSPMYNSVTLPLATFIAKIVSKIPSFGLARWAADYILDLMSYWNSNRFMLES</sequence>
<dbReference type="PANTHER" id="PTHR13299">
    <property type="entry name" value="PEROXISOMAL MEMBRANE PROTEIN PEX16"/>
    <property type="match status" value="1"/>
</dbReference>
<dbReference type="InterPro" id="IPR013919">
    <property type="entry name" value="Pex16"/>
</dbReference>
<dbReference type="GO" id="GO:0007031">
    <property type="term" value="P:peroxisome organization"/>
    <property type="evidence" value="ECO:0007669"/>
    <property type="project" value="UniProtKB-KW"/>
</dbReference>
<evidence type="ECO:0000256" key="2">
    <source>
        <dbReference type="RuleBase" id="RU365003"/>
    </source>
</evidence>